<accession>A0A915A726</accession>
<dbReference type="WBParaSite" id="PgR002_g132_t05">
    <property type="protein sequence ID" value="PgR002_g132_t05"/>
    <property type="gene ID" value="PgR002_g132"/>
</dbReference>
<evidence type="ECO:0000313" key="2">
    <source>
        <dbReference type="WBParaSite" id="PgR002_g132_t05"/>
    </source>
</evidence>
<name>A0A915A726_PARUN</name>
<organism evidence="1 2">
    <name type="scientific">Parascaris univalens</name>
    <name type="common">Nematode worm</name>
    <dbReference type="NCBI Taxonomy" id="6257"/>
    <lineage>
        <taxon>Eukaryota</taxon>
        <taxon>Metazoa</taxon>
        <taxon>Ecdysozoa</taxon>
        <taxon>Nematoda</taxon>
        <taxon>Chromadorea</taxon>
        <taxon>Rhabditida</taxon>
        <taxon>Spirurina</taxon>
        <taxon>Ascaridomorpha</taxon>
        <taxon>Ascaridoidea</taxon>
        <taxon>Ascarididae</taxon>
        <taxon>Parascaris</taxon>
    </lineage>
</organism>
<protein>
    <submittedName>
        <fullName evidence="2">BTB domain-containing protein</fullName>
    </submittedName>
</protein>
<reference evidence="2" key="1">
    <citation type="submission" date="2022-11" db="UniProtKB">
        <authorList>
            <consortium name="WormBaseParasite"/>
        </authorList>
    </citation>
    <scope>IDENTIFICATION</scope>
</reference>
<sequence length="45" mass="4889">MVKNTLSNYSVCKCFFLPCLSFLQSSSQLSSSPSPSRLVKILSCG</sequence>
<evidence type="ECO:0000313" key="1">
    <source>
        <dbReference type="Proteomes" id="UP000887569"/>
    </source>
</evidence>
<proteinExistence type="predicted"/>
<keyword evidence="1" id="KW-1185">Reference proteome</keyword>
<dbReference type="AlphaFoldDB" id="A0A915A726"/>
<dbReference type="Proteomes" id="UP000887569">
    <property type="component" value="Unplaced"/>
</dbReference>